<name>A0A1J4L252_9EUKA</name>
<dbReference type="Gene3D" id="3.10.330.10">
    <property type="match status" value="1"/>
</dbReference>
<evidence type="ECO:0000256" key="2">
    <source>
        <dbReference type="ARBA" id="ARBA00022786"/>
    </source>
</evidence>
<organism evidence="5 6">
    <name type="scientific">Tritrichomonas foetus</name>
    <dbReference type="NCBI Taxonomy" id="1144522"/>
    <lineage>
        <taxon>Eukaryota</taxon>
        <taxon>Metamonada</taxon>
        <taxon>Parabasalia</taxon>
        <taxon>Tritrichomonadida</taxon>
        <taxon>Tritrichomonadidae</taxon>
        <taxon>Tritrichomonas</taxon>
    </lineage>
</organism>
<dbReference type="AlphaFoldDB" id="A0A1J4L252"/>
<dbReference type="GO" id="GO:0036503">
    <property type="term" value="P:ERAD pathway"/>
    <property type="evidence" value="ECO:0007669"/>
    <property type="project" value="TreeGrafter"/>
</dbReference>
<dbReference type="RefSeq" id="XP_068370626.1">
    <property type="nucleotide sequence ID" value="XM_068490735.1"/>
</dbReference>
<dbReference type="InterPro" id="IPR004854">
    <property type="entry name" value="Ufd1-like"/>
</dbReference>
<dbReference type="PANTHER" id="PTHR12555">
    <property type="entry name" value="UBIQUITIN FUSION DEGRADATON PROTEIN 1"/>
    <property type="match status" value="1"/>
</dbReference>
<dbReference type="EMBL" id="MLAK01000002">
    <property type="protein sequence ID" value="OHT17490.1"/>
    <property type="molecule type" value="Genomic_DNA"/>
</dbReference>
<dbReference type="InterPro" id="IPR055417">
    <property type="entry name" value="UFD1_N1"/>
</dbReference>
<accession>A0A1J4L252</accession>
<keyword evidence="2" id="KW-0833">Ubl conjugation pathway</keyword>
<sequence>MNFTDTLLAISAKTFGRPELDTTGKILLPETLLDRIMKSNFNQQVMYFLLRNPRSQQQIAAGIESFTSDRASAVIPSWMMQYIDISENDKVQVSLQNFPTATSVTFQPFSSEFYDLPNFRVILEYTLRQMPCLTQGAVVPVPFNNKIYKIKVLKVEPKMMVSCLHADLTTDVAQPLDTFDHHWGEEEENYEPAFIREKKAAGNPAFRGKPHSLK</sequence>
<dbReference type="Pfam" id="PF03152">
    <property type="entry name" value="UFD1_N1"/>
    <property type="match status" value="1"/>
</dbReference>
<dbReference type="GO" id="GO:0006511">
    <property type="term" value="P:ubiquitin-dependent protein catabolic process"/>
    <property type="evidence" value="ECO:0007669"/>
    <property type="project" value="InterPro"/>
</dbReference>
<dbReference type="GeneID" id="94825439"/>
<dbReference type="PANTHER" id="PTHR12555:SF13">
    <property type="entry name" value="UBIQUITIN RECOGNITION FACTOR IN ER-ASSOCIATED DEGRADATION PROTEIN 1"/>
    <property type="match status" value="1"/>
</dbReference>
<dbReference type="InterPro" id="IPR042299">
    <property type="entry name" value="Ufd1-like_Nn"/>
</dbReference>
<comment type="caution">
    <text evidence="5">The sequence shown here is derived from an EMBL/GenBank/DDBJ whole genome shotgun (WGS) entry which is preliminary data.</text>
</comment>
<dbReference type="Proteomes" id="UP000179807">
    <property type="component" value="Unassembled WGS sequence"/>
</dbReference>
<reference evidence="5" key="1">
    <citation type="submission" date="2016-10" db="EMBL/GenBank/DDBJ databases">
        <authorList>
            <person name="Benchimol M."/>
            <person name="Almeida L.G."/>
            <person name="Vasconcelos A.T."/>
            <person name="Perreira-Neves A."/>
            <person name="Rosa I.A."/>
            <person name="Tasca T."/>
            <person name="Bogo M.R."/>
            <person name="de Souza W."/>
        </authorList>
    </citation>
    <scope>NUCLEOTIDE SEQUENCE [LARGE SCALE GENOMIC DNA]</scope>
    <source>
        <strain evidence="5">K</strain>
    </source>
</reference>
<feature type="domain" description="Ubiquitin fusion degradation protein UFD1 N-terminal subdomain 1" evidence="3">
    <location>
        <begin position="4"/>
        <end position="97"/>
    </location>
</feature>
<evidence type="ECO:0000259" key="4">
    <source>
        <dbReference type="Pfam" id="PF24842"/>
    </source>
</evidence>
<comment type="similarity">
    <text evidence="1">Belongs to the UFD1 family.</text>
</comment>
<evidence type="ECO:0000313" key="6">
    <source>
        <dbReference type="Proteomes" id="UP000179807"/>
    </source>
</evidence>
<evidence type="ECO:0008006" key="7">
    <source>
        <dbReference type="Google" id="ProtNLM"/>
    </source>
</evidence>
<gene>
    <name evidence="5" type="ORF">TRFO_02519</name>
</gene>
<keyword evidence="6" id="KW-1185">Reference proteome</keyword>
<evidence type="ECO:0000259" key="3">
    <source>
        <dbReference type="Pfam" id="PF03152"/>
    </source>
</evidence>
<dbReference type="VEuPathDB" id="TrichDB:TRFO_02519"/>
<dbReference type="Gene3D" id="2.40.40.50">
    <property type="entry name" value="Ubiquitin fusion degradation protein UFD1, N-terminal domain"/>
    <property type="match status" value="1"/>
</dbReference>
<dbReference type="Pfam" id="PF24842">
    <property type="entry name" value="UFD1_N2"/>
    <property type="match status" value="1"/>
</dbReference>
<proteinExistence type="inferred from homology"/>
<feature type="domain" description="Ubiquitin fusion degradation protein UFD1 N-terminal subdomain 2" evidence="4">
    <location>
        <begin position="101"/>
        <end position="175"/>
    </location>
</feature>
<protein>
    <recommendedName>
        <fullName evidence="7">Ubiquitin fusion degradation protein</fullName>
    </recommendedName>
</protein>
<dbReference type="InterPro" id="IPR055418">
    <property type="entry name" value="UFD1_N2"/>
</dbReference>
<dbReference type="OrthoDB" id="422728at2759"/>
<evidence type="ECO:0000256" key="1">
    <source>
        <dbReference type="ARBA" id="ARBA00006043"/>
    </source>
</evidence>
<dbReference type="GO" id="GO:0034098">
    <property type="term" value="C:VCP-NPL4-UFD1 AAA ATPase complex"/>
    <property type="evidence" value="ECO:0007669"/>
    <property type="project" value="TreeGrafter"/>
</dbReference>
<evidence type="ECO:0000313" key="5">
    <source>
        <dbReference type="EMBL" id="OHT17490.1"/>
    </source>
</evidence>
<dbReference type="GO" id="GO:0031593">
    <property type="term" value="F:polyubiquitin modification-dependent protein binding"/>
    <property type="evidence" value="ECO:0007669"/>
    <property type="project" value="TreeGrafter"/>
</dbReference>